<dbReference type="Proteomes" id="UP000792457">
    <property type="component" value="Unassembled WGS sequence"/>
</dbReference>
<reference evidence="2" key="1">
    <citation type="submission" date="2013-04" db="EMBL/GenBank/DDBJ databases">
        <authorList>
            <person name="Qu J."/>
            <person name="Murali S.C."/>
            <person name="Bandaranaike D."/>
            <person name="Bellair M."/>
            <person name="Blankenburg K."/>
            <person name="Chao H."/>
            <person name="Dinh H."/>
            <person name="Doddapaneni H."/>
            <person name="Downs B."/>
            <person name="Dugan-Rocha S."/>
            <person name="Elkadiri S."/>
            <person name="Gnanaolivu R.D."/>
            <person name="Hernandez B."/>
            <person name="Javaid M."/>
            <person name="Jayaseelan J.C."/>
            <person name="Lee S."/>
            <person name="Li M."/>
            <person name="Ming W."/>
            <person name="Munidasa M."/>
            <person name="Muniz J."/>
            <person name="Nguyen L."/>
            <person name="Ongeri F."/>
            <person name="Osuji N."/>
            <person name="Pu L.-L."/>
            <person name="Puazo M."/>
            <person name="Qu C."/>
            <person name="Quiroz J."/>
            <person name="Raj R."/>
            <person name="Weissenberger G."/>
            <person name="Xin Y."/>
            <person name="Zou X."/>
            <person name="Han Y."/>
            <person name="Richards S."/>
            <person name="Worley K."/>
            <person name="Muzny D."/>
            <person name="Gibbs R."/>
        </authorList>
    </citation>
    <scope>NUCLEOTIDE SEQUENCE</scope>
    <source>
        <strain evidence="2">Sampled in the wild</strain>
    </source>
</reference>
<keyword evidence="3" id="KW-1185">Reference proteome</keyword>
<protein>
    <submittedName>
        <fullName evidence="2">Uncharacterized protein</fullName>
    </submittedName>
</protein>
<sequence>WCHRRSGRVSSSSSCIDPERPDTDDTDSGGSSPYQEGVGGGDSRESMGVEGEGQRGGKGGSPSAKIISKQMVRETLMDEGLRVVREMVSGRGRDGSVETGAGSPTQESFFHENKVIASSGNNIIAVANPALSMSPAIHSPPADSAVVASVPVALVKREPPSPTYE</sequence>
<dbReference type="OrthoDB" id="8197436at2759"/>
<evidence type="ECO:0000313" key="3">
    <source>
        <dbReference type="Proteomes" id="UP000792457"/>
    </source>
</evidence>
<dbReference type="AlphaFoldDB" id="A0A8K0K2Y1"/>
<feature type="non-terminal residue" evidence="2">
    <location>
        <position position="1"/>
    </location>
</feature>
<feature type="region of interest" description="Disordered" evidence="1">
    <location>
        <begin position="1"/>
        <end position="69"/>
    </location>
</feature>
<gene>
    <name evidence="2" type="ORF">J437_LFUL007692</name>
</gene>
<feature type="region of interest" description="Disordered" evidence="1">
    <location>
        <begin position="89"/>
        <end position="108"/>
    </location>
</feature>
<comment type="caution">
    <text evidence="2">The sequence shown here is derived from an EMBL/GenBank/DDBJ whole genome shotgun (WGS) entry which is preliminary data.</text>
</comment>
<accession>A0A8K0K2Y1</accession>
<organism evidence="2 3">
    <name type="scientific">Ladona fulva</name>
    <name type="common">Scarce chaser dragonfly</name>
    <name type="synonym">Libellula fulva</name>
    <dbReference type="NCBI Taxonomy" id="123851"/>
    <lineage>
        <taxon>Eukaryota</taxon>
        <taxon>Metazoa</taxon>
        <taxon>Ecdysozoa</taxon>
        <taxon>Arthropoda</taxon>
        <taxon>Hexapoda</taxon>
        <taxon>Insecta</taxon>
        <taxon>Pterygota</taxon>
        <taxon>Palaeoptera</taxon>
        <taxon>Odonata</taxon>
        <taxon>Epiprocta</taxon>
        <taxon>Anisoptera</taxon>
        <taxon>Libelluloidea</taxon>
        <taxon>Libellulidae</taxon>
        <taxon>Ladona</taxon>
    </lineage>
</organism>
<name>A0A8K0K2Y1_LADFU</name>
<reference evidence="2" key="2">
    <citation type="submission" date="2017-10" db="EMBL/GenBank/DDBJ databases">
        <title>Ladona fulva Genome sequencing and assembly.</title>
        <authorList>
            <person name="Murali S."/>
            <person name="Richards S."/>
            <person name="Bandaranaike D."/>
            <person name="Bellair M."/>
            <person name="Blankenburg K."/>
            <person name="Chao H."/>
            <person name="Dinh H."/>
            <person name="Doddapaneni H."/>
            <person name="Dugan-Rocha S."/>
            <person name="Elkadiri S."/>
            <person name="Gnanaolivu R."/>
            <person name="Hernandez B."/>
            <person name="Skinner E."/>
            <person name="Javaid M."/>
            <person name="Lee S."/>
            <person name="Li M."/>
            <person name="Ming W."/>
            <person name="Munidasa M."/>
            <person name="Muniz J."/>
            <person name="Nguyen L."/>
            <person name="Hughes D."/>
            <person name="Osuji N."/>
            <person name="Pu L.-L."/>
            <person name="Puazo M."/>
            <person name="Qu C."/>
            <person name="Quiroz J."/>
            <person name="Raj R."/>
            <person name="Weissenberger G."/>
            <person name="Xin Y."/>
            <person name="Zou X."/>
            <person name="Han Y."/>
            <person name="Worley K."/>
            <person name="Muzny D."/>
            <person name="Gibbs R."/>
        </authorList>
    </citation>
    <scope>NUCLEOTIDE SEQUENCE</scope>
    <source>
        <strain evidence="2">Sampled in the wild</strain>
    </source>
</reference>
<feature type="compositionally biased region" description="Basic and acidic residues" evidence="1">
    <location>
        <begin position="42"/>
        <end position="55"/>
    </location>
</feature>
<dbReference type="EMBL" id="KZ308290">
    <property type="protein sequence ID" value="KAG8226619.1"/>
    <property type="molecule type" value="Genomic_DNA"/>
</dbReference>
<evidence type="ECO:0000313" key="2">
    <source>
        <dbReference type="EMBL" id="KAG8226619.1"/>
    </source>
</evidence>
<evidence type="ECO:0000256" key="1">
    <source>
        <dbReference type="SAM" id="MobiDB-lite"/>
    </source>
</evidence>
<proteinExistence type="predicted"/>